<sequence length="78" mass="8849">MKLVIEFTIDYHDHPEVYDVKTSQTVAPEKNAAVVPTVKQQCAKIQYVAEHFIKMKNGSINIKTSKKGDEKRTKGVMN</sequence>
<accession>A0AC35F378</accession>
<reference evidence="2" key="1">
    <citation type="submission" date="2022-11" db="UniProtKB">
        <authorList>
            <consortium name="WormBaseParasite"/>
        </authorList>
    </citation>
    <scope>IDENTIFICATION</scope>
</reference>
<dbReference type="Proteomes" id="UP000887580">
    <property type="component" value="Unplaced"/>
</dbReference>
<evidence type="ECO:0000313" key="2">
    <source>
        <dbReference type="WBParaSite" id="PS1159_v2.g12602.t1"/>
    </source>
</evidence>
<dbReference type="WBParaSite" id="PS1159_v2.g12602.t1">
    <property type="protein sequence ID" value="PS1159_v2.g12602.t1"/>
    <property type="gene ID" value="PS1159_v2.g12602"/>
</dbReference>
<organism evidence="1 2">
    <name type="scientific">Panagrolaimus sp. PS1159</name>
    <dbReference type="NCBI Taxonomy" id="55785"/>
    <lineage>
        <taxon>Eukaryota</taxon>
        <taxon>Metazoa</taxon>
        <taxon>Ecdysozoa</taxon>
        <taxon>Nematoda</taxon>
        <taxon>Chromadorea</taxon>
        <taxon>Rhabditida</taxon>
        <taxon>Tylenchina</taxon>
        <taxon>Panagrolaimomorpha</taxon>
        <taxon>Panagrolaimoidea</taxon>
        <taxon>Panagrolaimidae</taxon>
        <taxon>Panagrolaimus</taxon>
    </lineage>
</organism>
<protein>
    <submittedName>
        <fullName evidence="2">Uncharacterized protein</fullName>
    </submittedName>
</protein>
<name>A0AC35F378_9BILA</name>
<proteinExistence type="predicted"/>
<evidence type="ECO:0000313" key="1">
    <source>
        <dbReference type="Proteomes" id="UP000887580"/>
    </source>
</evidence>